<keyword evidence="4" id="KW-1003">Cell membrane</keyword>
<reference evidence="19" key="1">
    <citation type="submission" date="2017-07" db="EMBL/GenBank/DDBJ databases">
        <title>Taro Niue Genome Assembly and Annotation.</title>
        <authorList>
            <person name="Atibalentja N."/>
            <person name="Keating K."/>
            <person name="Fields C.J."/>
        </authorList>
    </citation>
    <scope>NUCLEOTIDE SEQUENCE</scope>
    <source>
        <strain evidence="19">Niue_2</strain>
        <tissue evidence="19">Leaf</tissue>
    </source>
</reference>
<dbReference type="GO" id="GO:0004674">
    <property type="term" value="F:protein serine/threonine kinase activity"/>
    <property type="evidence" value="ECO:0007669"/>
    <property type="project" value="UniProtKB-KW"/>
</dbReference>
<keyword evidence="13 17" id="KW-1133">Transmembrane helix</keyword>
<evidence type="ECO:0000256" key="10">
    <source>
        <dbReference type="ARBA" id="ARBA00022741"/>
    </source>
</evidence>
<evidence type="ECO:0000256" key="5">
    <source>
        <dbReference type="ARBA" id="ARBA00022527"/>
    </source>
</evidence>
<dbReference type="SUPFAM" id="SSF56112">
    <property type="entry name" value="Protein kinase-like (PK-like)"/>
    <property type="match status" value="2"/>
</dbReference>
<dbReference type="EMBL" id="NMUH01005932">
    <property type="protein sequence ID" value="MQM14040.1"/>
    <property type="molecule type" value="Genomic_DNA"/>
</dbReference>
<keyword evidence="16" id="KW-0325">Glycoprotein</keyword>
<keyword evidence="12" id="KW-0067">ATP-binding</keyword>
<protein>
    <recommendedName>
        <fullName evidence="18">Protein kinase domain-containing protein</fullName>
    </recommendedName>
</protein>
<evidence type="ECO:0000256" key="7">
    <source>
        <dbReference type="ARBA" id="ARBA00022692"/>
    </source>
</evidence>
<dbReference type="SMART" id="SM00220">
    <property type="entry name" value="S_TKc"/>
    <property type="match status" value="2"/>
</dbReference>
<dbReference type="GO" id="GO:0005886">
    <property type="term" value="C:plasma membrane"/>
    <property type="evidence" value="ECO:0007669"/>
    <property type="project" value="UniProtKB-SubCell"/>
</dbReference>
<keyword evidence="11" id="KW-0418">Kinase</keyword>
<dbReference type="Gene3D" id="1.10.510.10">
    <property type="entry name" value="Transferase(Phosphotransferase) domain 1"/>
    <property type="match status" value="2"/>
</dbReference>
<evidence type="ECO:0000256" key="3">
    <source>
        <dbReference type="ARBA" id="ARBA00010217"/>
    </source>
</evidence>
<dbReference type="InterPro" id="IPR011009">
    <property type="entry name" value="Kinase-like_dom_sf"/>
</dbReference>
<feature type="non-terminal residue" evidence="19">
    <location>
        <position position="811"/>
    </location>
</feature>
<proteinExistence type="inferred from homology"/>
<sequence length="811" mass="90807">ISSVQTTVFCFFLFSRNSRLSRSAPAGKAQAAWGKLVLCFQETKEWSPKSLRAGRITKGMASLHLPMQCKGHGLWTMVPKLSAICIEEGLSRMEAPIKMDRLDTWSPQEIPYHVLVSATNNFSEEMILGGFGPVYKGFLTDLGVDVAIKKLSERSQQGLSEYLAEVKIITQLRHRNLVKLIGWCHESGELLLVYEFVPNGSLDHHLFKGSKLLDWSVRYKIAVGLANALSYLHDECDPYVLHRDVKSSNVLLDSKFDAKLADFGLARRFSLDDSSVRVSHPAGTRGYWAPEYALMCKTSRRSDVYSFGVVALEIACGKKAILVMEEEGGETYARLLVEWVWELYGKGSILDAADKRLNGSFDQLQMVRLLMVGLWCAQPDPCKRPSMRQATNALLFLEMSLLPDLPKEVVRWVYPVASMRMQMVQPCSMPASSPTLASMSDDFLFSRSGDGILNGFPKPKAHVKPKRWVFPQFTWWTKRSKARSFGELLDDDPEFKKLAFELSTLRFATANFSEANLLGRDALGPSYKGLLPDGKHVAVKSFPAGHGVLEWRNQVLLLSKLQHRNLARFLGLCKEGKERLLVYEYAPKGSLEGFLFDPTMSQQLGWRKRYNIIEGIARGLQYLHEGSRLRIIHRNVNSGAILLDAEMNPVISDFGVTRLFDGDETHVRASRIVGTLGYMSPEYLMTGCYSDKLDVFSFGILVLEIVTGMKSTFSGAGFPVRLLSYVGTSCLISFLALALVWWRWIDGTALEIVDPSLGGQYQRSEVMRCIQLALLCVQDDPNDRPTMSSVVAMLGNPSIPLRDPSKLRCAG</sequence>
<keyword evidence="8" id="KW-0732">Signal</keyword>
<evidence type="ECO:0000256" key="6">
    <source>
        <dbReference type="ARBA" id="ARBA00022679"/>
    </source>
</evidence>
<evidence type="ECO:0000256" key="1">
    <source>
        <dbReference type="ARBA" id="ARBA00004251"/>
    </source>
</evidence>
<evidence type="ECO:0000313" key="20">
    <source>
        <dbReference type="Proteomes" id="UP000652761"/>
    </source>
</evidence>
<evidence type="ECO:0000256" key="13">
    <source>
        <dbReference type="ARBA" id="ARBA00022989"/>
    </source>
</evidence>
<name>A0A843X7P9_COLES</name>
<keyword evidence="14 17" id="KW-0472">Membrane</keyword>
<dbReference type="CDD" id="cd14066">
    <property type="entry name" value="STKc_IRAK"/>
    <property type="match status" value="1"/>
</dbReference>
<evidence type="ECO:0000256" key="2">
    <source>
        <dbReference type="ARBA" id="ARBA00008536"/>
    </source>
</evidence>
<evidence type="ECO:0000256" key="9">
    <source>
        <dbReference type="ARBA" id="ARBA00022737"/>
    </source>
</evidence>
<dbReference type="PROSITE" id="PS00108">
    <property type="entry name" value="PROTEIN_KINASE_ST"/>
    <property type="match status" value="1"/>
</dbReference>
<evidence type="ECO:0000256" key="11">
    <source>
        <dbReference type="ARBA" id="ARBA00022777"/>
    </source>
</evidence>
<keyword evidence="20" id="KW-1185">Reference proteome</keyword>
<dbReference type="Proteomes" id="UP000652761">
    <property type="component" value="Unassembled WGS sequence"/>
</dbReference>
<dbReference type="PROSITE" id="PS50011">
    <property type="entry name" value="PROTEIN_KINASE_DOM"/>
    <property type="match status" value="2"/>
</dbReference>
<evidence type="ECO:0000256" key="8">
    <source>
        <dbReference type="ARBA" id="ARBA00022729"/>
    </source>
</evidence>
<dbReference type="Pfam" id="PF07714">
    <property type="entry name" value="PK_Tyr_Ser-Thr"/>
    <property type="match status" value="1"/>
</dbReference>
<evidence type="ECO:0000313" key="19">
    <source>
        <dbReference type="EMBL" id="MQM14040.1"/>
    </source>
</evidence>
<dbReference type="FunFam" id="3.30.200.20:FF:000039">
    <property type="entry name" value="receptor-like protein kinase FERONIA"/>
    <property type="match status" value="1"/>
</dbReference>
<dbReference type="PANTHER" id="PTHR27006:SF606">
    <property type="entry name" value="INTERLEUKIN-1 RECEPTOR-ASSOCIATED KINASE 4"/>
    <property type="match status" value="1"/>
</dbReference>
<feature type="non-terminal residue" evidence="19">
    <location>
        <position position="1"/>
    </location>
</feature>
<keyword evidence="7 17" id="KW-0812">Transmembrane</keyword>
<organism evidence="19 20">
    <name type="scientific">Colocasia esculenta</name>
    <name type="common">Wild taro</name>
    <name type="synonym">Arum esculentum</name>
    <dbReference type="NCBI Taxonomy" id="4460"/>
    <lineage>
        <taxon>Eukaryota</taxon>
        <taxon>Viridiplantae</taxon>
        <taxon>Streptophyta</taxon>
        <taxon>Embryophyta</taxon>
        <taxon>Tracheophyta</taxon>
        <taxon>Spermatophyta</taxon>
        <taxon>Magnoliopsida</taxon>
        <taxon>Liliopsida</taxon>
        <taxon>Araceae</taxon>
        <taxon>Aroideae</taxon>
        <taxon>Colocasieae</taxon>
        <taxon>Colocasia</taxon>
    </lineage>
</organism>
<dbReference type="GO" id="GO:0002229">
    <property type="term" value="P:defense response to oomycetes"/>
    <property type="evidence" value="ECO:0007669"/>
    <property type="project" value="UniProtKB-ARBA"/>
</dbReference>
<evidence type="ECO:0000256" key="17">
    <source>
        <dbReference type="SAM" id="Phobius"/>
    </source>
</evidence>
<dbReference type="InterPro" id="IPR001245">
    <property type="entry name" value="Ser-Thr/Tyr_kinase_cat_dom"/>
</dbReference>
<feature type="domain" description="Protein kinase" evidence="18">
    <location>
        <begin position="512"/>
        <end position="799"/>
    </location>
</feature>
<evidence type="ECO:0000256" key="16">
    <source>
        <dbReference type="ARBA" id="ARBA00023180"/>
    </source>
</evidence>
<keyword evidence="9" id="KW-0677">Repeat</keyword>
<evidence type="ECO:0000256" key="4">
    <source>
        <dbReference type="ARBA" id="ARBA00022475"/>
    </source>
</evidence>
<feature type="domain" description="Protein kinase" evidence="18">
    <location>
        <begin position="120"/>
        <end position="397"/>
    </location>
</feature>
<keyword evidence="5" id="KW-0723">Serine/threonine-protein kinase</keyword>
<keyword evidence="6" id="KW-0808">Transferase</keyword>
<dbReference type="AlphaFoldDB" id="A0A843X7P9"/>
<dbReference type="GO" id="GO:0005524">
    <property type="term" value="F:ATP binding"/>
    <property type="evidence" value="ECO:0007669"/>
    <property type="project" value="UniProtKB-KW"/>
</dbReference>
<dbReference type="InterPro" id="IPR008271">
    <property type="entry name" value="Ser/Thr_kinase_AS"/>
</dbReference>
<comment type="caution">
    <text evidence="19">The sequence shown here is derived from an EMBL/GenBank/DDBJ whole genome shotgun (WGS) entry which is preliminary data.</text>
</comment>
<dbReference type="OrthoDB" id="1894756at2759"/>
<comment type="subcellular location">
    <subcellularLocation>
        <location evidence="1">Cell membrane</location>
        <topology evidence="1">Single-pass type I membrane protein</topology>
    </subcellularLocation>
</comment>
<keyword evidence="15" id="KW-0675">Receptor</keyword>
<feature type="transmembrane region" description="Helical" evidence="17">
    <location>
        <begin position="722"/>
        <end position="742"/>
    </location>
</feature>
<accession>A0A843X7P9</accession>
<dbReference type="FunFam" id="1.10.510.10:FF:000129">
    <property type="entry name" value="cysteine-rich receptor-like protein kinase 10"/>
    <property type="match status" value="1"/>
</dbReference>
<evidence type="ECO:0000259" key="18">
    <source>
        <dbReference type="PROSITE" id="PS50011"/>
    </source>
</evidence>
<comment type="similarity">
    <text evidence="3">In the C-terminal section; belongs to the protein kinase superfamily. Ser/Thr protein kinase family.</text>
</comment>
<dbReference type="Gene3D" id="3.30.200.20">
    <property type="entry name" value="Phosphorylase Kinase, domain 1"/>
    <property type="match status" value="2"/>
</dbReference>
<dbReference type="PANTHER" id="PTHR27006">
    <property type="entry name" value="PROMASTIGOTE SURFACE ANTIGEN PROTEIN PSA"/>
    <property type="match status" value="1"/>
</dbReference>
<evidence type="ECO:0000256" key="14">
    <source>
        <dbReference type="ARBA" id="ARBA00023136"/>
    </source>
</evidence>
<dbReference type="InterPro" id="IPR000719">
    <property type="entry name" value="Prot_kinase_dom"/>
</dbReference>
<dbReference type="FunFam" id="1.10.510.10:FF:000240">
    <property type="entry name" value="Lectin-domain containing receptor kinase A4.3"/>
    <property type="match status" value="1"/>
</dbReference>
<keyword evidence="10" id="KW-0547">Nucleotide-binding</keyword>
<evidence type="ECO:0000256" key="12">
    <source>
        <dbReference type="ARBA" id="ARBA00022840"/>
    </source>
</evidence>
<gene>
    <name evidence="19" type="ORF">Taro_046966</name>
</gene>
<comment type="similarity">
    <text evidence="2">In the N-terminal section; belongs to the leguminous lectin family.</text>
</comment>
<dbReference type="Pfam" id="PF00069">
    <property type="entry name" value="Pkinase"/>
    <property type="match status" value="1"/>
</dbReference>
<evidence type="ECO:0000256" key="15">
    <source>
        <dbReference type="ARBA" id="ARBA00023170"/>
    </source>
</evidence>